<feature type="domain" description="HTH luxR-type" evidence="3">
    <location>
        <begin position="499"/>
        <end position="556"/>
    </location>
</feature>
<keyword evidence="2" id="KW-0472">Membrane</keyword>
<dbReference type="Gene3D" id="1.25.40.10">
    <property type="entry name" value="Tetratricopeptide repeat domain"/>
    <property type="match status" value="1"/>
</dbReference>
<evidence type="ECO:0000313" key="5">
    <source>
        <dbReference type="Proteomes" id="UP001500459"/>
    </source>
</evidence>
<evidence type="ECO:0000313" key="4">
    <source>
        <dbReference type="EMBL" id="GAA3510442.1"/>
    </source>
</evidence>
<proteinExistence type="predicted"/>
<dbReference type="InterPro" id="IPR016032">
    <property type="entry name" value="Sig_transdc_resp-reg_C-effctor"/>
</dbReference>
<comment type="caution">
    <text evidence="4">The sequence shown here is derived from an EMBL/GenBank/DDBJ whole genome shotgun (WGS) entry which is preliminary data.</text>
</comment>
<evidence type="ECO:0000256" key="2">
    <source>
        <dbReference type="SAM" id="Phobius"/>
    </source>
</evidence>
<dbReference type="InterPro" id="IPR036388">
    <property type="entry name" value="WH-like_DNA-bd_sf"/>
</dbReference>
<dbReference type="SMART" id="SM00421">
    <property type="entry name" value="HTH_LUXR"/>
    <property type="match status" value="1"/>
</dbReference>
<keyword evidence="2" id="KW-0812">Transmembrane</keyword>
<dbReference type="Gene3D" id="1.10.10.10">
    <property type="entry name" value="Winged helix-like DNA-binding domain superfamily/Winged helix DNA-binding domain"/>
    <property type="match status" value="1"/>
</dbReference>
<dbReference type="SUPFAM" id="SSF46894">
    <property type="entry name" value="C-terminal effector domain of the bipartite response regulators"/>
    <property type="match status" value="1"/>
</dbReference>
<dbReference type="InterPro" id="IPR000792">
    <property type="entry name" value="Tscrpt_reg_LuxR_C"/>
</dbReference>
<keyword evidence="5" id="KW-1185">Reference proteome</keyword>
<keyword evidence="2" id="KW-1133">Transmembrane helix</keyword>
<reference evidence="5" key="1">
    <citation type="journal article" date="2019" name="Int. J. Syst. Evol. Microbiol.">
        <title>The Global Catalogue of Microorganisms (GCM) 10K type strain sequencing project: providing services to taxonomists for standard genome sequencing and annotation.</title>
        <authorList>
            <consortium name="The Broad Institute Genomics Platform"/>
            <consortium name="The Broad Institute Genome Sequencing Center for Infectious Disease"/>
            <person name="Wu L."/>
            <person name="Ma J."/>
        </authorList>
    </citation>
    <scope>NUCLEOTIDE SEQUENCE [LARGE SCALE GENOMIC DNA]</scope>
    <source>
        <strain evidence="5">JCM 17106</strain>
    </source>
</reference>
<feature type="coiled-coil region" evidence="1">
    <location>
        <begin position="399"/>
        <end position="426"/>
    </location>
</feature>
<evidence type="ECO:0000256" key="1">
    <source>
        <dbReference type="SAM" id="Coils"/>
    </source>
</evidence>
<dbReference type="InterPro" id="IPR011990">
    <property type="entry name" value="TPR-like_helical_dom_sf"/>
</dbReference>
<feature type="transmembrane region" description="Helical" evidence="2">
    <location>
        <begin position="377"/>
        <end position="396"/>
    </location>
</feature>
<dbReference type="SUPFAM" id="SSF48452">
    <property type="entry name" value="TPR-like"/>
    <property type="match status" value="1"/>
</dbReference>
<evidence type="ECO:0000259" key="3">
    <source>
        <dbReference type="SMART" id="SM00421"/>
    </source>
</evidence>
<sequence length="560" mass="65389">MPGISQITIDSSVYSKKYNTPGLHKNVNDSLYYQKELTSLKEAITFSDLKKEFRGYQSLAKYHSQINHKNIDSVIYYFDRLESKIAELTKDGTLDAIYKTVTLNHYLEKGAILSTNFGLLEEGLQSYYKAYPFIEKDDINFGTVFDVLRAQNHRQQKHYGKAIQILKPRIQDTTSLDLQQRLLLLKETAKCYQLYNRPRQSYQLHKDIITISEKNKDTSYLVHAKNEISYDLFLLNNIKEAILMATTLRELYLQQSNNKTALFTNSKYLGKFYQKTGDIDTAIIYYKDALTYTIETKQFPHVYDQLIACHKAKGNYTIIADLYEEKEKTKDTLALNDLNQHIAYKKITNKLRDQKTHNIAIQDENSILKAEAKARKLYILFLSLILGLLLTSLLVYKKYYSQKNEVKNLKKNEERLLRETITLRENQLEVSQLKIEERKTMMIDLKDEIKDLNTTHPLDLDPIATKIDHLLDSADCSLSDSEKINDKDINFKLRLEILYPQLSRIEIRYCLLTKMGKSIRETADFLNVSENTVKTARTRIKKKMKLAPSLTLKTYLKYHF</sequence>
<keyword evidence="1" id="KW-0175">Coiled coil</keyword>
<accession>A0ABP6UNC5</accession>
<name>A0ABP6UNC5_9FLAO</name>
<dbReference type="EMBL" id="BAABCW010000009">
    <property type="protein sequence ID" value="GAA3510442.1"/>
    <property type="molecule type" value="Genomic_DNA"/>
</dbReference>
<organism evidence="4 5">
    <name type="scientific">Aquimarina addita</name>
    <dbReference type="NCBI Taxonomy" id="870485"/>
    <lineage>
        <taxon>Bacteria</taxon>
        <taxon>Pseudomonadati</taxon>
        <taxon>Bacteroidota</taxon>
        <taxon>Flavobacteriia</taxon>
        <taxon>Flavobacteriales</taxon>
        <taxon>Flavobacteriaceae</taxon>
        <taxon>Aquimarina</taxon>
    </lineage>
</organism>
<protein>
    <recommendedName>
        <fullName evidence="3">HTH luxR-type domain-containing protein</fullName>
    </recommendedName>
</protein>
<dbReference type="Proteomes" id="UP001500459">
    <property type="component" value="Unassembled WGS sequence"/>
</dbReference>
<gene>
    <name evidence="4" type="ORF">GCM10022393_24820</name>
</gene>